<gene>
    <name evidence="2" type="ORF">BZL29_1909</name>
    <name evidence="1" type="ORF">BZL30_1858</name>
</gene>
<reference evidence="3 4" key="1">
    <citation type="submission" date="2017-02" db="EMBL/GenBank/DDBJ databases">
        <title>Complete genome sequences of Mycobacterium kansasii strains isolated from rhesus macaques.</title>
        <authorList>
            <person name="Panda A."/>
            <person name="Nagaraj S."/>
            <person name="Zhao X."/>
            <person name="Tettelin H."/>
            <person name="Detolla L.J."/>
        </authorList>
    </citation>
    <scope>NUCLEOTIDE SEQUENCE [LARGE SCALE GENOMIC DNA]</scope>
    <source>
        <strain evidence="2 3">11-3469</strain>
        <strain evidence="1 4">11-3813</strain>
    </source>
</reference>
<evidence type="ECO:0000313" key="1">
    <source>
        <dbReference type="EMBL" id="OOK78819.1"/>
    </source>
</evidence>
<dbReference type="EMBL" id="MVBN01000002">
    <property type="protein sequence ID" value="OOK80129.1"/>
    <property type="molecule type" value="Genomic_DNA"/>
</dbReference>
<evidence type="ECO:0000313" key="2">
    <source>
        <dbReference type="EMBL" id="OOK80129.1"/>
    </source>
</evidence>
<dbReference type="AlphaFoldDB" id="A0A1V3XHZ7"/>
<accession>A0A1V3XHZ7</accession>
<comment type="caution">
    <text evidence="1">The sequence shown here is derived from an EMBL/GenBank/DDBJ whole genome shotgun (WGS) entry which is preliminary data.</text>
</comment>
<evidence type="ECO:0000313" key="4">
    <source>
        <dbReference type="Proteomes" id="UP000189229"/>
    </source>
</evidence>
<evidence type="ECO:0000313" key="3">
    <source>
        <dbReference type="Proteomes" id="UP000188532"/>
    </source>
</evidence>
<protein>
    <submittedName>
        <fullName evidence="1">Uncharacterized protein</fullName>
    </submittedName>
</protein>
<dbReference type="EMBL" id="MVBM01000002">
    <property type="protein sequence ID" value="OOK78819.1"/>
    <property type="molecule type" value="Genomic_DNA"/>
</dbReference>
<sequence length="41" mass="4382">MGTAHDPMVQQADKGHRRLAASGWLIIGTPASTPDAPKLER</sequence>
<organism evidence="1 4">
    <name type="scientific">Mycobacterium kansasii</name>
    <dbReference type="NCBI Taxonomy" id="1768"/>
    <lineage>
        <taxon>Bacteria</taxon>
        <taxon>Bacillati</taxon>
        <taxon>Actinomycetota</taxon>
        <taxon>Actinomycetes</taxon>
        <taxon>Mycobacteriales</taxon>
        <taxon>Mycobacteriaceae</taxon>
        <taxon>Mycobacterium</taxon>
    </lineage>
</organism>
<name>A0A1V3XHZ7_MYCKA</name>
<dbReference type="Proteomes" id="UP000189229">
    <property type="component" value="Unassembled WGS sequence"/>
</dbReference>
<proteinExistence type="predicted"/>
<dbReference type="Proteomes" id="UP000188532">
    <property type="component" value="Unassembled WGS sequence"/>
</dbReference>